<name>A0A397VKY2_9GLOM</name>
<protein>
    <recommendedName>
        <fullName evidence="3">F-box domain-containing protein</fullName>
    </recommendedName>
</protein>
<keyword evidence="2" id="KW-1185">Reference proteome</keyword>
<evidence type="ECO:0000313" key="1">
    <source>
        <dbReference type="EMBL" id="RIB19836.1"/>
    </source>
</evidence>
<reference evidence="1 2" key="1">
    <citation type="submission" date="2018-06" db="EMBL/GenBank/DDBJ databases">
        <title>Comparative genomics reveals the genomic features of Rhizophagus irregularis, R. cerebriforme, R. diaphanum and Gigaspora rosea, and their symbiotic lifestyle signature.</title>
        <authorList>
            <person name="Morin E."/>
            <person name="San Clemente H."/>
            <person name="Chen E.C.H."/>
            <person name="De La Providencia I."/>
            <person name="Hainaut M."/>
            <person name="Kuo A."/>
            <person name="Kohler A."/>
            <person name="Murat C."/>
            <person name="Tang N."/>
            <person name="Roy S."/>
            <person name="Loubradou J."/>
            <person name="Henrissat B."/>
            <person name="Grigoriev I.V."/>
            <person name="Corradi N."/>
            <person name="Roux C."/>
            <person name="Martin F.M."/>
        </authorList>
    </citation>
    <scope>NUCLEOTIDE SEQUENCE [LARGE SCALE GENOMIC DNA]</scope>
    <source>
        <strain evidence="1 2">DAOM 194757</strain>
    </source>
</reference>
<dbReference type="Gene3D" id="3.80.10.10">
    <property type="entry name" value="Ribonuclease Inhibitor"/>
    <property type="match status" value="1"/>
</dbReference>
<evidence type="ECO:0008006" key="3">
    <source>
        <dbReference type="Google" id="ProtNLM"/>
    </source>
</evidence>
<proteinExistence type="predicted"/>
<sequence length="644" mass="76529">MFEITPFNRIKYFNTSSPSLPRECLFPILYHLKNDKRTLHSCLFVCRFWFQETVRVLWSQPFKLLYTCKKKPCNCSSEKRRNQAANLLLVYLSCLMHKYKDKFFNEEPTIELPPLPLFNYIECLQNVDLNELYSSIDDWTKSYHVTRYRKPNIIKFIKRISRDIWIDQESIDYAIFIKFLARSTFRNGIFLRYNEYFYNYSFRDLLVHNMIKTFITQCPKLVQISIEQRNFYTRKSNEYFCSSLSKEKAFRLGYYNFPTEDYESLNYYSVVEPCLHKLTELICTTKRRKANLLLSLSKFTHNIKFMAITISYQRDLSGDDVVRTYEQQKVENEAYCLATLIESQKGLCNLRLHVCSEGLSTIMVALKTQINSLKSLSFINVKFLGYEILSYLISLKKLQQLEFISSNFKDEPNEIIPTIFTNSSFPFLTELNFNGSYITNEILEIFLKFSYPNLKTLNIGKRCHRETSTQIFLSESREIINQIPILYPTLKNLKLYLYPDEIFQFLTIFSCNKFETITLTGSKQKSNYSIIKIFKELEAMNNNLQLTNLKRLIFEGSMWDFNPHYLEIFLNKCRFMKLDTFEIVDSKNFSNEHLKVIMKCLKDVIRKLVLRTRNSLSHSLIKKASKIFDIDYQKSSLKNDNTYI</sequence>
<dbReference type="InterPro" id="IPR032675">
    <property type="entry name" value="LRR_dom_sf"/>
</dbReference>
<accession>A0A397VKY2</accession>
<dbReference type="SUPFAM" id="SSF52047">
    <property type="entry name" value="RNI-like"/>
    <property type="match status" value="1"/>
</dbReference>
<dbReference type="Proteomes" id="UP000266673">
    <property type="component" value="Unassembled WGS sequence"/>
</dbReference>
<dbReference type="OrthoDB" id="2337667at2759"/>
<organism evidence="1 2">
    <name type="scientific">Gigaspora rosea</name>
    <dbReference type="NCBI Taxonomy" id="44941"/>
    <lineage>
        <taxon>Eukaryota</taxon>
        <taxon>Fungi</taxon>
        <taxon>Fungi incertae sedis</taxon>
        <taxon>Mucoromycota</taxon>
        <taxon>Glomeromycotina</taxon>
        <taxon>Glomeromycetes</taxon>
        <taxon>Diversisporales</taxon>
        <taxon>Gigasporaceae</taxon>
        <taxon>Gigaspora</taxon>
    </lineage>
</organism>
<gene>
    <name evidence="1" type="ORF">C2G38_2305996</name>
</gene>
<dbReference type="EMBL" id="QKWP01000451">
    <property type="protein sequence ID" value="RIB19836.1"/>
    <property type="molecule type" value="Genomic_DNA"/>
</dbReference>
<evidence type="ECO:0000313" key="2">
    <source>
        <dbReference type="Proteomes" id="UP000266673"/>
    </source>
</evidence>
<dbReference type="AlphaFoldDB" id="A0A397VKY2"/>
<comment type="caution">
    <text evidence="1">The sequence shown here is derived from an EMBL/GenBank/DDBJ whole genome shotgun (WGS) entry which is preliminary data.</text>
</comment>